<proteinExistence type="predicted"/>
<evidence type="ECO:0000256" key="1">
    <source>
        <dbReference type="SAM" id="SignalP"/>
    </source>
</evidence>
<feature type="chain" id="PRO_5047396898" evidence="1">
    <location>
        <begin position="21"/>
        <end position="123"/>
    </location>
</feature>
<protein>
    <submittedName>
        <fullName evidence="2">Uncharacterized protein</fullName>
    </submittedName>
</protein>
<reference evidence="2 3" key="1">
    <citation type="submission" date="2024-08" db="EMBL/GenBank/DDBJ databases">
        <authorList>
            <person name="Cucini C."/>
            <person name="Frati F."/>
        </authorList>
    </citation>
    <scope>NUCLEOTIDE SEQUENCE [LARGE SCALE GENOMIC DNA]</scope>
</reference>
<name>A0ABP1RQ45_9HEXA</name>
<accession>A0ABP1RQ45</accession>
<gene>
    <name evidence="2" type="ORF">ODALV1_LOCUS24733</name>
</gene>
<organism evidence="2 3">
    <name type="scientific">Orchesella dallaii</name>
    <dbReference type="NCBI Taxonomy" id="48710"/>
    <lineage>
        <taxon>Eukaryota</taxon>
        <taxon>Metazoa</taxon>
        <taxon>Ecdysozoa</taxon>
        <taxon>Arthropoda</taxon>
        <taxon>Hexapoda</taxon>
        <taxon>Collembola</taxon>
        <taxon>Entomobryomorpha</taxon>
        <taxon>Entomobryoidea</taxon>
        <taxon>Orchesellidae</taxon>
        <taxon>Orchesellinae</taxon>
        <taxon>Orchesella</taxon>
    </lineage>
</organism>
<keyword evidence="1" id="KW-0732">Signal</keyword>
<comment type="caution">
    <text evidence="2">The sequence shown here is derived from an EMBL/GenBank/DDBJ whole genome shotgun (WGS) entry which is preliminary data.</text>
</comment>
<evidence type="ECO:0000313" key="2">
    <source>
        <dbReference type="EMBL" id="CAL8132730.1"/>
    </source>
</evidence>
<feature type="signal peptide" evidence="1">
    <location>
        <begin position="1"/>
        <end position="20"/>
    </location>
</feature>
<evidence type="ECO:0000313" key="3">
    <source>
        <dbReference type="Proteomes" id="UP001642540"/>
    </source>
</evidence>
<keyword evidence="3" id="KW-1185">Reference proteome</keyword>
<dbReference type="EMBL" id="CAXLJM020000093">
    <property type="protein sequence ID" value="CAL8132730.1"/>
    <property type="molecule type" value="Genomic_DNA"/>
</dbReference>
<sequence>MGSRTLILFGILAFAAIVQAQSKPKIKLQVMRIIPAPPPYVFVGTNCKDGEKEHICQQLQAKQKHRNDLNELASLEKWIEGLDQYGKDNWKRDYPDVVHRRWRLQESIERFNKACLANKKKCL</sequence>
<dbReference type="Proteomes" id="UP001642540">
    <property type="component" value="Unassembled WGS sequence"/>
</dbReference>